<evidence type="ECO:0000256" key="1">
    <source>
        <dbReference type="SAM" id="SignalP"/>
    </source>
</evidence>
<dbReference type="AlphaFoldDB" id="A0A2M8KII4"/>
<dbReference type="Proteomes" id="UP000231086">
    <property type="component" value="Unassembled WGS sequence"/>
</dbReference>
<comment type="caution">
    <text evidence="2">The sequence shown here is derived from an EMBL/GenBank/DDBJ whole genome shotgun (WGS) entry which is preliminary data.</text>
</comment>
<proteinExistence type="predicted"/>
<feature type="signal peptide" evidence="1">
    <location>
        <begin position="1"/>
        <end position="28"/>
    </location>
</feature>
<feature type="chain" id="PRO_5014656952" evidence="1">
    <location>
        <begin position="29"/>
        <end position="608"/>
    </location>
</feature>
<reference evidence="3" key="1">
    <citation type="submission" date="2017-09" db="EMBL/GenBank/DDBJ databases">
        <title>Depth-based differentiation of microbial function through sediment-hosted aquifers and enrichment of novel symbionts in the deep terrestrial subsurface.</title>
        <authorList>
            <person name="Probst A.J."/>
            <person name="Ladd B."/>
            <person name="Jarett J.K."/>
            <person name="Geller-Mcgrath D.E."/>
            <person name="Sieber C.M.K."/>
            <person name="Emerson J.B."/>
            <person name="Anantharaman K."/>
            <person name="Thomas B.C."/>
            <person name="Malmstrom R."/>
            <person name="Stieglmeier M."/>
            <person name="Klingl A."/>
            <person name="Woyke T."/>
            <person name="Ryan C.M."/>
            <person name="Banfield J.F."/>
        </authorList>
    </citation>
    <scope>NUCLEOTIDE SEQUENCE [LARGE SCALE GENOMIC DNA]</scope>
</reference>
<organism evidence="2 3">
    <name type="scientific">Candidatus Portnoybacteria bacterium CG10_big_fil_rev_8_21_14_0_10_44_7</name>
    <dbReference type="NCBI Taxonomy" id="1974816"/>
    <lineage>
        <taxon>Bacteria</taxon>
        <taxon>Candidatus Portnoyibacteriota</taxon>
    </lineage>
</organism>
<evidence type="ECO:0000313" key="3">
    <source>
        <dbReference type="Proteomes" id="UP000231086"/>
    </source>
</evidence>
<name>A0A2M8KII4_9BACT</name>
<accession>A0A2M8KII4</accession>
<keyword evidence="1" id="KW-0732">Signal</keyword>
<gene>
    <name evidence="2" type="ORF">COU85_02220</name>
</gene>
<evidence type="ECO:0000313" key="2">
    <source>
        <dbReference type="EMBL" id="PJE59713.1"/>
    </source>
</evidence>
<protein>
    <submittedName>
        <fullName evidence="2">Uncharacterized protein</fullName>
    </submittedName>
</protein>
<sequence length="608" mass="65338">MNPLFLKSAAAITLCALFFTCLPSASLAGGGSATGYNSPGILSIKNTAENTLGTTSSGWTAISAGGSAGVDFWTKYKTIAKEMGALLLSRLLERMMATMTQDIVDWIKGKTDQPKFITDFGAFVTDAVDQTVGDFIDSLGYGFLCESFGPFIKMALQEPPFVQRARCSITDIVGNLQSFYDNFDNGGWTAWLHLAENPQNTVHGGLLMAMDERDRLAASKAAEQQLKAITGGGFAPLECTEAKIAAGACGREDKGKILTPGALILNMANTAITGEYDKKNLEIALFKSQAVSLSPYLTAIADALIWRLTKESLSLLGDTNVAEPAESSWKDPTYRYNSGQSGIGQGDKQVLGDSENAQKLLNVFTVYEQTIRGVAAQGAGGSLQTLLKILQENRRLAKNISAAGDCEADPGTESIDEQISEINGYIEALSGPQTAEGNEKINAAKQAINDYIDALDGYLNDFSNRLFIGTTAEEDEAEKESIVEKQRLMFEAVIVVVFGEEGAGERLESYRDEEGVLLTPKLTEAVNNKITQISSDVPNSQDEALATIGLTKEQVGAWIDQAYDDNNSLRRQYDACLGTTYQPEGGGTTIINNPTNVNVPDIPSDWNG</sequence>
<dbReference type="EMBL" id="PFEA01000040">
    <property type="protein sequence ID" value="PJE59713.1"/>
    <property type="molecule type" value="Genomic_DNA"/>
</dbReference>